<dbReference type="Proteomes" id="UP000002668">
    <property type="component" value="Genome"/>
</dbReference>
<keyword evidence="5" id="KW-0325">Glycoprotein</keyword>
<keyword evidence="5" id="KW-0472">Membrane</keyword>
<dbReference type="GO" id="GO:0005576">
    <property type="term" value="C:extracellular region"/>
    <property type="evidence" value="ECO:0007669"/>
    <property type="project" value="UniProtKB-SubCell"/>
</dbReference>
<sequence length="139" mass="14908">MRITCSVLVGILGATSQTLVRASPATSLHLVRQYDEDVGVNVAAVGQCPMDCWNEAVEEAECDPNTDDDCLCGPFFEAVTDCTSESCNTEDNLASFNLLALRSTADYLNDSQCLVYDTAALVHLTLWLISLGLALLQAA</sequence>
<dbReference type="Pfam" id="PF05730">
    <property type="entry name" value="CFEM"/>
    <property type="match status" value="1"/>
</dbReference>
<evidence type="ECO:0000256" key="4">
    <source>
        <dbReference type="ARBA" id="ARBA00022525"/>
    </source>
</evidence>
<evidence type="ECO:0000256" key="6">
    <source>
        <dbReference type="ARBA" id="ARBA00022729"/>
    </source>
</evidence>
<accession>E4ZHK1</accession>
<keyword evidence="7" id="KW-1015">Disulfide bond</keyword>
<evidence type="ECO:0000256" key="5">
    <source>
        <dbReference type="ARBA" id="ARBA00022622"/>
    </source>
</evidence>
<dbReference type="GO" id="GO:0098552">
    <property type="term" value="C:side of membrane"/>
    <property type="evidence" value="ECO:0007669"/>
    <property type="project" value="UniProtKB-KW"/>
</dbReference>
<evidence type="ECO:0000259" key="10">
    <source>
        <dbReference type="Pfam" id="PF05730"/>
    </source>
</evidence>
<dbReference type="OrthoDB" id="3785142at2759"/>
<keyword evidence="8" id="KW-0449">Lipoprotein</keyword>
<organism evidence="12">
    <name type="scientific">Leptosphaeria maculans (strain JN3 / isolate v23.1.3 / race Av1-4-5-6-7-8)</name>
    <name type="common">Blackleg fungus</name>
    <name type="synonym">Phoma lingam</name>
    <dbReference type="NCBI Taxonomy" id="985895"/>
    <lineage>
        <taxon>Eukaryota</taxon>
        <taxon>Fungi</taxon>
        <taxon>Dikarya</taxon>
        <taxon>Ascomycota</taxon>
        <taxon>Pezizomycotina</taxon>
        <taxon>Dothideomycetes</taxon>
        <taxon>Pleosporomycetidae</taxon>
        <taxon>Pleosporales</taxon>
        <taxon>Pleosporineae</taxon>
        <taxon>Leptosphaeriaceae</taxon>
        <taxon>Plenodomus</taxon>
        <taxon>Plenodomus lingam/Leptosphaeria maculans species complex</taxon>
    </lineage>
</organism>
<keyword evidence="12" id="KW-1185">Reference proteome</keyword>
<feature type="signal peptide" evidence="9">
    <location>
        <begin position="1"/>
        <end position="22"/>
    </location>
</feature>
<gene>
    <name evidence="11" type="ORF">LEMA_P058680.1</name>
</gene>
<evidence type="ECO:0000256" key="9">
    <source>
        <dbReference type="SAM" id="SignalP"/>
    </source>
</evidence>
<feature type="chain" id="PRO_5003194700" description="CFEM domain-containing protein" evidence="9">
    <location>
        <begin position="23"/>
        <end position="139"/>
    </location>
</feature>
<evidence type="ECO:0000256" key="2">
    <source>
        <dbReference type="ARBA" id="ARBA00004613"/>
    </source>
</evidence>
<name>E4ZHK1_LEPMJ</name>
<dbReference type="GeneID" id="13284979"/>
<evidence type="ECO:0000256" key="1">
    <source>
        <dbReference type="ARBA" id="ARBA00004589"/>
    </source>
</evidence>
<comment type="subcellular location">
    <subcellularLocation>
        <location evidence="1">Membrane</location>
        <topology evidence="1">Lipid-anchor</topology>
        <topology evidence="1">GPI-anchor</topology>
    </subcellularLocation>
    <subcellularLocation>
        <location evidence="2">Secreted</location>
    </subcellularLocation>
</comment>
<dbReference type="EMBL" id="FP929065">
    <property type="protein sequence ID" value="CBX90834.1"/>
    <property type="molecule type" value="Genomic_DNA"/>
</dbReference>
<dbReference type="AlphaFoldDB" id="E4ZHK1"/>
<keyword evidence="4" id="KW-0964">Secreted</keyword>
<evidence type="ECO:0000313" key="12">
    <source>
        <dbReference type="Proteomes" id="UP000002668"/>
    </source>
</evidence>
<evidence type="ECO:0000256" key="8">
    <source>
        <dbReference type="ARBA" id="ARBA00023288"/>
    </source>
</evidence>
<protein>
    <recommendedName>
        <fullName evidence="10">CFEM domain-containing protein</fullName>
    </recommendedName>
</protein>
<evidence type="ECO:0000256" key="7">
    <source>
        <dbReference type="ARBA" id="ARBA00023157"/>
    </source>
</evidence>
<keyword evidence="6 9" id="KW-0732">Signal</keyword>
<evidence type="ECO:0000313" key="11">
    <source>
        <dbReference type="EMBL" id="CBX90834.1"/>
    </source>
</evidence>
<feature type="domain" description="CFEM" evidence="10">
    <location>
        <begin position="42"/>
        <end position="97"/>
    </location>
</feature>
<evidence type="ECO:0000256" key="3">
    <source>
        <dbReference type="ARBA" id="ARBA00010031"/>
    </source>
</evidence>
<dbReference type="HOGENOM" id="CLU_1845453_0_0_1"/>
<dbReference type="InParanoid" id="E4ZHK1"/>
<reference evidence="12" key="1">
    <citation type="journal article" date="2011" name="Nat. Commun.">
        <title>Effector diversification within compartments of the Leptosphaeria maculans genome affected by Repeat-Induced Point mutations.</title>
        <authorList>
            <person name="Rouxel T."/>
            <person name="Grandaubert J."/>
            <person name="Hane J.K."/>
            <person name="Hoede C."/>
            <person name="van de Wouw A.P."/>
            <person name="Couloux A."/>
            <person name="Dominguez V."/>
            <person name="Anthouard V."/>
            <person name="Bally P."/>
            <person name="Bourras S."/>
            <person name="Cozijnsen A.J."/>
            <person name="Ciuffetti L.M."/>
            <person name="Degrave A."/>
            <person name="Dilmaghani A."/>
            <person name="Duret L."/>
            <person name="Fudal I."/>
            <person name="Goodwin S.B."/>
            <person name="Gout L."/>
            <person name="Glaser N."/>
            <person name="Linglin J."/>
            <person name="Kema G.H.J."/>
            <person name="Lapalu N."/>
            <person name="Lawrence C.B."/>
            <person name="May K."/>
            <person name="Meyer M."/>
            <person name="Ollivier B."/>
            <person name="Poulain J."/>
            <person name="Schoch C.L."/>
            <person name="Simon A."/>
            <person name="Spatafora J.W."/>
            <person name="Stachowiak A."/>
            <person name="Turgeon B.G."/>
            <person name="Tyler B.M."/>
            <person name="Vincent D."/>
            <person name="Weissenbach J."/>
            <person name="Amselem J."/>
            <person name="Quesneville H."/>
            <person name="Oliver R.P."/>
            <person name="Wincker P."/>
            <person name="Balesdent M.-H."/>
            <person name="Howlett B.J."/>
        </authorList>
    </citation>
    <scope>NUCLEOTIDE SEQUENCE [LARGE SCALE GENOMIC DNA]</scope>
    <source>
        <strain evidence="12">JN3 / isolate v23.1.3 / race Av1-4-5-6-7-8</strain>
    </source>
</reference>
<dbReference type="eggNOG" id="ENOG502T5BA">
    <property type="taxonomic scope" value="Eukaryota"/>
</dbReference>
<dbReference type="InterPro" id="IPR008427">
    <property type="entry name" value="Extracellular_membr_CFEM_dom"/>
</dbReference>
<dbReference type="VEuPathDB" id="FungiDB:LEMA_P058680.1"/>
<comment type="similarity">
    <text evidence="3">Belongs to the RBT5 family.</text>
</comment>
<proteinExistence type="inferred from homology"/>
<keyword evidence="5" id="KW-0336">GPI-anchor</keyword>